<dbReference type="Gene3D" id="3.40.50.720">
    <property type="entry name" value="NAD(P)-binding Rossmann-like Domain"/>
    <property type="match status" value="1"/>
</dbReference>
<dbReference type="GO" id="GO:0042602">
    <property type="term" value="F:riboflavin reductase (NADPH) activity"/>
    <property type="evidence" value="ECO:0007669"/>
    <property type="project" value="TreeGrafter"/>
</dbReference>
<evidence type="ECO:0000313" key="3">
    <source>
        <dbReference type="EMBL" id="WJW65738.1"/>
    </source>
</evidence>
<dbReference type="Proteomes" id="UP001431572">
    <property type="component" value="Chromosome 1"/>
</dbReference>
<dbReference type="EMBL" id="JACATZ010000001">
    <property type="protein sequence ID" value="NWJ46367.1"/>
    <property type="molecule type" value="Genomic_DNA"/>
</dbReference>
<dbReference type="InterPro" id="IPR051606">
    <property type="entry name" value="Polyketide_Oxido-like"/>
</dbReference>
<evidence type="ECO:0000313" key="5">
    <source>
        <dbReference type="Proteomes" id="UP001431572"/>
    </source>
</evidence>
<evidence type="ECO:0000313" key="2">
    <source>
        <dbReference type="EMBL" id="NWJ46367.1"/>
    </source>
</evidence>
<dbReference type="SUPFAM" id="SSF51735">
    <property type="entry name" value="NAD(P)-binding Rossmann-fold domains"/>
    <property type="match status" value="1"/>
</dbReference>
<feature type="domain" description="NAD(P)-binding" evidence="1">
    <location>
        <begin position="7"/>
        <end position="186"/>
    </location>
</feature>
<dbReference type="EMBL" id="CP128399">
    <property type="protein sequence ID" value="WJW65738.1"/>
    <property type="molecule type" value="Genomic_DNA"/>
</dbReference>
<name>A0A8T7LZC6_9CHLR</name>
<evidence type="ECO:0000313" key="4">
    <source>
        <dbReference type="Proteomes" id="UP000521676"/>
    </source>
</evidence>
<dbReference type="PANTHER" id="PTHR43355">
    <property type="entry name" value="FLAVIN REDUCTASE (NADPH)"/>
    <property type="match status" value="1"/>
</dbReference>
<accession>A0A8T7LZC6</accession>
<sequence length="198" mass="21556">MRIVIFGATGKTGNALLSKTLSQGHQVTALVRDVSKINIITSNLKVIQGDVLDKVAVQTAISGQDVVFCTLGTGLDLSPTTVLSNGTRNIVEAMQAHRVKRIVCLLSGWLFYPTYPPIFKNITEEHARQLEILKKSGLEWVAVCPPQITDDPGDQPFRVAMGSLPLGATNISKEDVARFMIAQLKQDFYLGETVGIAY</sequence>
<gene>
    <name evidence="2" type="ORF">HXX08_10860</name>
    <name evidence="3" type="ORF">OZ401_001516</name>
</gene>
<keyword evidence="5" id="KW-1185">Reference proteome</keyword>
<dbReference type="GO" id="GO:0004074">
    <property type="term" value="F:biliverdin reductase [NAD(P)H] activity"/>
    <property type="evidence" value="ECO:0007669"/>
    <property type="project" value="TreeGrafter"/>
</dbReference>
<evidence type="ECO:0000259" key="1">
    <source>
        <dbReference type="Pfam" id="PF13460"/>
    </source>
</evidence>
<reference evidence="2 4" key="1">
    <citation type="submission" date="2020-06" db="EMBL/GenBank/DDBJ databases">
        <title>Anoxygenic phototrophic Chloroflexota member uses a Type I reaction center.</title>
        <authorList>
            <person name="Tsuji J.M."/>
            <person name="Shaw N.A."/>
            <person name="Nagashima S."/>
            <person name="Venkiteswaran J."/>
            <person name="Schiff S.L."/>
            <person name="Hanada S."/>
            <person name="Tank M."/>
            <person name="Neufeld J.D."/>
        </authorList>
    </citation>
    <scope>NUCLEOTIDE SEQUENCE [LARGE SCALE GENOMIC DNA]</scope>
    <source>
        <strain evidence="2">L227-S17</strain>
    </source>
</reference>
<dbReference type="AlphaFoldDB" id="A0A8T7LZC6"/>
<organism evidence="2 4">
    <name type="scientific">Candidatus Chlorohelix allophototropha</name>
    <dbReference type="NCBI Taxonomy" id="3003348"/>
    <lineage>
        <taxon>Bacteria</taxon>
        <taxon>Bacillati</taxon>
        <taxon>Chloroflexota</taxon>
        <taxon>Chloroflexia</taxon>
        <taxon>Candidatus Chloroheliales</taxon>
        <taxon>Candidatus Chloroheliaceae</taxon>
        <taxon>Candidatus Chlorohelix</taxon>
    </lineage>
</organism>
<dbReference type="Pfam" id="PF13460">
    <property type="entry name" value="NAD_binding_10"/>
    <property type="match status" value="1"/>
</dbReference>
<proteinExistence type="predicted"/>
<dbReference type="PANTHER" id="PTHR43355:SF2">
    <property type="entry name" value="FLAVIN REDUCTASE (NADPH)"/>
    <property type="match status" value="1"/>
</dbReference>
<dbReference type="Proteomes" id="UP000521676">
    <property type="component" value="Unassembled WGS sequence"/>
</dbReference>
<dbReference type="RefSeq" id="WP_341467623.1">
    <property type="nucleotide sequence ID" value="NZ_CP128399.1"/>
</dbReference>
<reference evidence="3" key="2">
    <citation type="journal article" date="2024" name="Nature">
        <title>Anoxygenic phototroph of the Chloroflexota uses a type I reaction centre.</title>
        <authorList>
            <person name="Tsuji J.M."/>
            <person name="Shaw N.A."/>
            <person name="Nagashima S."/>
            <person name="Venkiteswaran J.J."/>
            <person name="Schiff S.L."/>
            <person name="Watanabe T."/>
            <person name="Fukui M."/>
            <person name="Hanada S."/>
            <person name="Tank M."/>
            <person name="Neufeld J.D."/>
        </authorList>
    </citation>
    <scope>NUCLEOTIDE SEQUENCE</scope>
    <source>
        <strain evidence="3">L227-S17</strain>
    </source>
</reference>
<dbReference type="InterPro" id="IPR016040">
    <property type="entry name" value="NAD(P)-bd_dom"/>
</dbReference>
<dbReference type="CDD" id="cd05244">
    <property type="entry name" value="BVR-B_like_SDR_a"/>
    <property type="match status" value="1"/>
</dbReference>
<dbReference type="InterPro" id="IPR036291">
    <property type="entry name" value="NAD(P)-bd_dom_sf"/>
</dbReference>
<protein>
    <submittedName>
        <fullName evidence="2">SDR family oxidoreductase</fullName>
    </submittedName>
</protein>